<dbReference type="Proteomes" id="UP000886817">
    <property type="component" value="Unassembled WGS sequence"/>
</dbReference>
<dbReference type="EMBL" id="DXEX01000095">
    <property type="protein sequence ID" value="HIX58891.1"/>
    <property type="molecule type" value="Genomic_DNA"/>
</dbReference>
<dbReference type="AlphaFoldDB" id="A0A9D1WGS7"/>
<accession>A0A9D1WGS7</accession>
<organism evidence="1 2">
    <name type="scientific">Candidatus Blautia gallistercoris</name>
    <dbReference type="NCBI Taxonomy" id="2838490"/>
    <lineage>
        <taxon>Bacteria</taxon>
        <taxon>Bacillati</taxon>
        <taxon>Bacillota</taxon>
        <taxon>Clostridia</taxon>
        <taxon>Lachnospirales</taxon>
        <taxon>Lachnospiraceae</taxon>
        <taxon>Blautia</taxon>
    </lineage>
</organism>
<name>A0A9D1WGS7_9FIRM</name>
<reference evidence="1" key="1">
    <citation type="journal article" date="2021" name="PeerJ">
        <title>Extensive microbial diversity within the chicken gut microbiome revealed by metagenomics and culture.</title>
        <authorList>
            <person name="Gilroy R."/>
            <person name="Ravi A."/>
            <person name="Getino M."/>
            <person name="Pursley I."/>
            <person name="Horton D.L."/>
            <person name="Alikhan N.F."/>
            <person name="Baker D."/>
            <person name="Gharbi K."/>
            <person name="Hall N."/>
            <person name="Watson M."/>
            <person name="Adriaenssens E.M."/>
            <person name="Foster-Nyarko E."/>
            <person name="Jarju S."/>
            <person name="Secka A."/>
            <person name="Antonio M."/>
            <person name="Oren A."/>
            <person name="Chaudhuri R.R."/>
            <person name="La Ragione R."/>
            <person name="Hildebrand F."/>
            <person name="Pallen M.J."/>
        </authorList>
    </citation>
    <scope>NUCLEOTIDE SEQUENCE</scope>
    <source>
        <strain evidence="1">ChiSjej1B19-8411</strain>
    </source>
</reference>
<comment type="caution">
    <text evidence="1">The sequence shown here is derived from an EMBL/GenBank/DDBJ whole genome shotgun (WGS) entry which is preliminary data.</text>
</comment>
<reference evidence="1" key="2">
    <citation type="submission" date="2021-04" db="EMBL/GenBank/DDBJ databases">
        <authorList>
            <person name="Gilroy R."/>
        </authorList>
    </citation>
    <scope>NUCLEOTIDE SEQUENCE</scope>
    <source>
        <strain evidence="1">ChiSjej1B19-8411</strain>
    </source>
</reference>
<evidence type="ECO:0000313" key="1">
    <source>
        <dbReference type="EMBL" id="HIX58891.1"/>
    </source>
</evidence>
<evidence type="ECO:0000313" key="2">
    <source>
        <dbReference type="Proteomes" id="UP000886817"/>
    </source>
</evidence>
<sequence length="104" mass="12332">MAFGIGVNTEHPDRGKWQGRQEDVACDCWFSSTGMTIPRLVKFRDREGVIQSLGHIQVHEMEKIYRCGIPATEYRCSSLYEGVEYRFRLIFHMEDCRWKLVWEN</sequence>
<protein>
    <submittedName>
        <fullName evidence="1">Uncharacterized protein</fullName>
    </submittedName>
</protein>
<proteinExistence type="predicted"/>
<gene>
    <name evidence="1" type="ORF">IAA45_04140</name>
</gene>